<dbReference type="STRING" id="207559.Dde_1017"/>
<organism evidence="1 2">
    <name type="scientific">Oleidesulfovibrio alaskensis (strain ATCC BAA-1058 / DSM 17464 / G20)</name>
    <name type="common">Desulfovibrio alaskensis</name>
    <dbReference type="NCBI Taxonomy" id="207559"/>
    <lineage>
        <taxon>Bacteria</taxon>
        <taxon>Pseudomonadati</taxon>
        <taxon>Thermodesulfobacteriota</taxon>
        <taxon>Desulfovibrionia</taxon>
        <taxon>Desulfovibrionales</taxon>
        <taxon>Desulfovibrionaceae</taxon>
        <taxon>Oleidesulfovibrio</taxon>
    </lineage>
</organism>
<evidence type="ECO:0000313" key="1">
    <source>
        <dbReference type="EMBL" id="ABB37818.1"/>
    </source>
</evidence>
<dbReference type="InterPro" id="IPR009679">
    <property type="entry name" value="Phage_186_CII-like"/>
</dbReference>
<gene>
    <name evidence="1" type="ordered locus">Dde_1017</name>
</gene>
<evidence type="ECO:0008006" key="3">
    <source>
        <dbReference type="Google" id="ProtNLM"/>
    </source>
</evidence>
<dbReference type="Proteomes" id="UP000002710">
    <property type="component" value="Chromosome"/>
</dbReference>
<evidence type="ECO:0000313" key="2">
    <source>
        <dbReference type="Proteomes" id="UP000002710"/>
    </source>
</evidence>
<dbReference type="HOGENOM" id="CLU_168854_1_0_7"/>
<reference evidence="1 2" key="1">
    <citation type="journal article" date="2011" name="J. Bacteriol.">
        <title>Complete genome sequence and updated annotation of Desulfovibrio alaskensis G20.</title>
        <authorList>
            <person name="Hauser L.J."/>
            <person name="Land M.L."/>
            <person name="Brown S.D."/>
            <person name="Larimer F."/>
            <person name="Keller K.L."/>
            <person name="Rapp-Giles B.J."/>
            <person name="Price M.N."/>
            <person name="Lin M."/>
            <person name="Bruce D.C."/>
            <person name="Detter J.C."/>
            <person name="Tapia R."/>
            <person name="Han C.S."/>
            <person name="Goodwin L.A."/>
            <person name="Cheng J.F."/>
            <person name="Pitluck S."/>
            <person name="Copeland A."/>
            <person name="Lucas S."/>
            <person name="Nolan M."/>
            <person name="Lapidus A.L."/>
            <person name="Palumbo A.V."/>
            <person name="Wall J.D."/>
        </authorList>
    </citation>
    <scope>NUCLEOTIDE SEQUENCE [LARGE SCALE GENOMIC DNA]</scope>
    <source>
        <strain evidence="2">ATCC BAA 1058 / DSM 17464 / G20</strain>
    </source>
</reference>
<accession>Q313S8</accession>
<protein>
    <recommendedName>
        <fullName evidence="3">Amino acid-binding protein</fullName>
    </recommendedName>
</protein>
<dbReference type="GO" id="GO:0003677">
    <property type="term" value="F:DNA binding"/>
    <property type="evidence" value="ECO:0007669"/>
    <property type="project" value="InterPro"/>
</dbReference>
<proteinExistence type="predicted"/>
<keyword evidence="2" id="KW-1185">Reference proteome</keyword>
<sequence>MISDLTKIVHGVVLGSPKPAKALAQEVGKPYSTLLREINPYDGGAKLGADTLLEIMRQTNNIEPLRYMAEQLGYSLEKPESEK</sequence>
<name>Q313S8_OLEA2</name>
<dbReference type="Pfam" id="PF06892">
    <property type="entry name" value="Phage_CP76"/>
    <property type="match status" value="1"/>
</dbReference>
<dbReference type="KEGG" id="dde:Dde_1017"/>
<dbReference type="eggNOG" id="ENOG5031NMR">
    <property type="taxonomic scope" value="Bacteria"/>
</dbReference>
<dbReference type="EMBL" id="CP000112">
    <property type="protein sequence ID" value="ABB37818.1"/>
    <property type="molecule type" value="Genomic_DNA"/>
</dbReference>
<dbReference type="SMR" id="Q313S8"/>
<dbReference type="RefSeq" id="WP_011367055.1">
    <property type="nucleotide sequence ID" value="NC_007519.1"/>
</dbReference>
<dbReference type="AlphaFoldDB" id="Q313S8"/>